<protein>
    <submittedName>
        <fullName evidence="2">Uncharacterized protein</fullName>
    </submittedName>
</protein>
<feature type="compositionally biased region" description="Basic and acidic residues" evidence="1">
    <location>
        <begin position="254"/>
        <end position="267"/>
    </location>
</feature>
<feature type="compositionally biased region" description="Basic and acidic residues" evidence="1">
    <location>
        <begin position="174"/>
        <end position="191"/>
    </location>
</feature>
<feature type="compositionally biased region" description="Basic and acidic residues" evidence="1">
    <location>
        <begin position="58"/>
        <end position="122"/>
    </location>
</feature>
<feature type="non-terminal residue" evidence="2">
    <location>
        <position position="1"/>
    </location>
</feature>
<organism evidence="2">
    <name type="scientific">Graphocephala atropunctata</name>
    <dbReference type="NCBI Taxonomy" id="36148"/>
    <lineage>
        <taxon>Eukaryota</taxon>
        <taxon>Metazoa</taxon>
        <taxon>Ecdysozoa</taxon>
        <taxon>Arthropoda</taxon>
        <taxon>Hexapoda</taxon>
        <taxon>Insecta</taxon>
        <taxon>Pterygota</taxon>
        <taxon>Neoptera</taxon>
        <taxon>Paraneoptera</taxon>
        <taxon>Hemiptera</taxon>
        <taxon>Auchenorrhyncha</taxon>
        <taxon>Membracoidea</taxon>
        <taxon>Cicadellidae</taxon>
        <taxon>Cicadellinae</taxon>
        <taxon>Cicadellini</taxon>
        <taxon>Graphocephala</taxon>
    </lineage>
</organism>
<feature type="compositionally biased region" description="Basic and acidic residues" evidence="1">
    <location>
        <begin position="22"/>
        <end position="49"/>
    </location>
</feature>
<dbReference type="EMBL" id="GEBQ01023955">
    <property type="protein sequence ID" value="JAT16022.1"/>
    <property type="molecule type" value="Transcribed_RNA"/>
</dbReference>
<evidence type="ECO:0000256" key="1">
    <source>
        <dbReference type="SAM" id="MobiDB-lite"/>
    </source>
</evidence>
<dbReference type="AlphaFoldDB" id="A0A1B6KX35"/>
<proteinExistence type="predicted"/>
<feature type="region of interest" description="Disordered" evidence="1">
    <location>
        <begin position="234"/>
        <end position="267"/>
    </location>
</feature>
<evidence type="ECO:0000313" key="2">
    <source>
        <dbReference type="EMBL" id="JAT16022.1"/>
    </source>
</evidence>
<feature type="compositionally biased region" description="Basic residues" evidence="1">
    <location>
        <begin position="7"/>
        <end position="16"/>
    </location>
</feature>
<accession>A0A1B6KX35</accession>
<feature type="compositionally biased region" description="Basic and acidic residues" evidence="1">
    <location>
        <begin position="138"/>
        <end position="165"/>
    </location>
</feature>
<gene>
    <name evidence="2" type="ORF">g.43833</name>
</gene>
<reference evidence="2" key="1">
    <citation type="submission" date="2015-11" db="EMBL/GenBank/DDBJ databases">
        <title>De novo transcriptome assembly of four potential Pierce s Disease insect vectors from Arizona vineyards.</title>
        <authorList>
            <person name="Tassone E.E."/>
        </authorList>
    </citation>
    <scope>NUCLEOTIDE SEQUENCE</scope>
</reference>
<feature type="non-terminal residue" evidence="2">
    <location>
        <position position="267"/>
    </location>
</feature>
<feature type="region of interest" description="Disordered" evidence="1">
    <location>
        <begin position="1"/>
        <end position="191"/>
    </location>
</feature>
<name>A0A1B6KX35_9HEMI</name>
<feature type="compositionally biased region" description="Basic residues" evidence="1">
    <location>
        <begin position="239"/>
        <end position="248"/>
    </location>
</feature>
<sequence>INEGKKKSVKDRKKSKGAISIEKPDERKETDTVLKKEKELENKTPKEPDMSETSNKIKISEESKEAEKEVKCKEDDAKKINETEEKYVKETEDIKTTSERKKSEELLDKPKERIEIIDEGKKKSVKDRKKSKGAISIEKPDERKETDTVLKKEEKLENKTPKEPDMSETPNKLKISEENKETEKEVQCKQDDAKKINEIEEKYIEKTEDIKTISDGKKSEEVIDKPKETIETINEGKKKSVKDRKKSKGAISIEKPDERKETDTVLK</sequence>
<feature type="compositionally biased region" description="Basic residues" evidence="1">
    <location>
        <begin position="123"/>
        <end position="132"/>
    </location>
</feature>